<proteinExistence type="predicted"/>
<accession>A0A5B8U7E0</accession>
<reference evidence="1 2" key="1">
    <citation type="journal article" date="2018" name="J. Microbiol.">
        <title>Baekduia soli gen. nov., sp. nov., a novel bacterium isolated from the soil of Baekdu Mountain and proposal of a novel family name, Baekduiaceae fam. nov.</title>
        <authorList>
            <person name="An D.S."/>
            <person name="Siddiqi M.Z."/>
            <person name="Kim K.H."/>
            <person name="Yu H.S."/>
            <person name="Im W.T."/>
        </authorList>
    </citation>
    <scope>NUCLEOTIDE SEQUENCE [LARGE SCALE GENOMIC DNA]</scope>
    <source>
        <strain evidence="1 2">BR7-21</strain>
    </source>
</reference>
<name>A0A5B8U7E0_9ACTN</name>
<dbReference type="RefSeq" id="WP_146920857.1">
    <property type="nucleotide sequence ID" value="NZ_CP042430.1"/>
</dbReference>
<evidence type="ECO:0000313" key="1">
    <source>
        <dbReference type="EMBL" id="QEC48857.1"/>
    </source>
</evidence>
<gene>
    <name evidence="1" type="ORF">FSW04_15605</name>
</gene>
<dbReference type="OrthoDB" id="5244614at2"/>
<dbReference type="AlphaFoldDB" id="A0A5B8U7E0"/>
<evidence type="ECO:0000313" key="2">
    <source>
        <dbReference type="Proteomes" id="UP000321805"/>
    </source>
</evidence>
<dbReference type="KEGG" id="bsol:FSW04_15605"/>
<organism evidence="1 2">
    <name type="scientific">Baekduia soli</name>
    <dbReference type="NCBI Taxonomy" id="496014"/>
    <lineage>
        <taxon>Bacteria</taxon>
        <taxon>Bacillati</taxon>
        <taxon>Actinomycetota</taxon>
        <taxon>Thermoleophilia</taxon>
        <taxon>Solirubrobacterales</taxon>
        <taxon>Baekduiaceae</taxon>
        <taxon>Baekduia</taxon>
    </lineage>
</organism>
<dbReference type="Proteomes" id="UP000321805">
    <property type="component" value="Chromosome"/>
</dbReference>
<sequence length="74" mass="8069">MSRLVRMDRTGHTTLAEWSTEDPVAVEAAVRAFRAELDNGYFAMVSTGEGHAEQVKELPLDADLVILRLPISGG</sequence>
<protein>
    <submittedName>
        <fullName evidence="1">Uncharacterized protein</fullName>
    </submittedName>
</protein>
<dbReference type="EMBL" id="CP042430">
    <property type="protein sequence ID" value="QEC48857.1"/>
    <property type="molecule type" value="Genomic_DNA"/>
</dbReference>
<keyword evidence="2" id="KW-1185">Reference proteome</keyword>